<evidence type="ECO:0000313" key="4">
    <source>
        <dbReference type="EMBL" id="NEY82697.1"/>
    </source>
</evidence>
<proteinExistence type="predicted"/>
<evidence type="ECO:0000256" key="1">
    <source>
        <dbReference type="SAM" id="MobiDB-lite"/>
    </source>
</evidence>
<dbReference type="AlphaFoldDB" id="A0A6B3W2J4"/>
<name>A0A6B3W2J4_9BACI</name>
<evidence type="ECO:0000313" key="5">
    <source>
        <dbReference type="Proteomes" id="UP000472971"/>
    </source>
</evidence>
<comment type="caution">
    <text evidence="4">The sequence shown here is derived from an EMBL/GenBank/DDBJ whole genome shotgun (WGS) entry which is preliminary data.</text>
</comment>
<feature type="transmembrane region" description="Helical" evidence="2">
    <location>
        <begin position="12"/>
        <end position="30"/>
    </location>
</feature>
<organism evidence="4 5">
    <name type="scientific">Bacillus aquiflavi</name>
    <dbReference type="NCBI Taxonomy" id="2672567"/>
    <lineage>
        <taxon>Bacteria</taxon>
        <taxon>Bacillati</taxon>
        <taxon>Bacillota</taxon>
        <taxon>Bacilli</taxon>
        <taxon>Bacillales</taxon>
        <taxon>Bacillaceae</taxon>
        <taxon>Bacillus</taxon>
    </lineage>
</organism>
<evidence type="ECO:0000313" key="3">
    <source>
        <dbReference type="EMBL" id="MBA4538349.1"/>
    </source>
</evidence>
<keyword evidence="2" id="KW-1133">Transmembrane helix</keyword>
<reference evidence="4 5" key="1">
    <citation type="submission" date="2020-02" db="EMBL/GenBank/DDBJ databases">
        <title>Bacillus aquiflavi sp. nov., isolated from yellow water of strong flavor Chinese baijiu in Yibin region of China.</title>
        <authorList>
            <person name="Xie J."/>
        </authorList>
    </citation>
    <scope>NUCLEOTIDE SEQUENCE [LARGE SCALE GENOMIC DNA]</scope>
    <source>
        <strain evidence="4 5">3H-10</strain>
    </source>
</reference>
<feature type="transmembrane region" description="Helical" evidence="2">
    <location>
        <begin position="68"/>
        <end position="88"/>
    </location>
</feature>
<protein>
    <recommendedName>
        <fullName evidence="7">DUF5668 domain-containing protein</fullName>
    </recommendedName>
</protein>
<gene>
    <name evidence="4" type="ORF">G4D64_14575</name>
    <name evidence="3" type="ORF">H1Z61_14705</name>
</gene>
<dbReference type="Proteomes" id="UP000472971">
    <property type="component" value="Unassembled WGS sequence"/>
</dbReference>
<evidence type="ECO:0000256" key="2">
    <source>
        <dbReference type="SAM" id="Phobius"/>
    </source>
</evidence>
<feature type="transmembrane region" description="Helical" evidence="2">
    <location>
        <begin position="36"/>
        <end position="56"/>
    </location>
</feature>
<keyword evidence="2" id="KW-0472">Membrane</keyword>
<keyword evidence="5" id="KW-1185">Reference proteome</keyword>
<evidence type="ECO:0008006" key="7">
    <source>
        <dbReference type="Google" id="ProtNLM"/>
    </source>
</evidence>
<dbReference type="Proteomes" id="UP000570010">
    <property type="component" value="Unassembled WGS sequence"/>
</dbReference>
<dbReference type="EMBL" id="JACEIO010000041">
    <property type="protein sequence ID" value="MBA4538349.1"/>
    <property type="molecule type" value="Genomic_DNA"/>
</dbReference>
<reference evidence="3 6" key="2">
    <citation type="submission" date="2020-07" db="EMBL/GenBank/DDBJ databases">
        <authorList>
            <person name="Feng H."/>
        </authorList>
    </citation>
    <scope>NUCLEOTIDE SEQUENCE [LARGE SCALE GENOMIC DNA]</scope>
    <source>
        <strain evidence="3">S-12</strain>
        <strain evidence="6">s-12</strain>
    </source>
</reference>
<accession>A0A6B3W2J4</accession>
<feature type="region of interest" description="Disordered" evidence="1">
    <location>
        <begin position="265"/>
        <end position="292"/>
    </location>
</feature>
<sequence length="313" mass="34739">MRTWRVGTFSMGLSLIMLGVMLFISQWFGFKLLHVMVSWWPLILVVLGVEILLYLLKAKEEKPFLKYDFLSIIFVGVLGTVGIGFALLSSTGLIDKAEAALEREYKTFDLPVLDQSLNETISRVVVNTNNHPITIEGTSGKEISMFGTYEAYTGSKEALVKRSEDYVSVQQKGDTLYVNVKGLPTDHGMFSYHSSLSGTLLVPNDIKLEVNSEFNQVTIKPRLLVSEWSVAQASHVSVQLQEKSNVLLSAVDVQHMEGDLNKWQLGENENAEADQPEAEEVTNGRKNGTYTVGEGTSSLQIIHSDNVSVTMVK</sequence>
<evidence type="ECO:0000313" key="6">
    <source>
        <dbReference type="Proteomes" id="UP000570010"/>
    </source>
</evidence>
<dbReference type="RefSeq" id="WP_163243094.1">
    <property type="nucleotide sequence ID" value="NZ_JAAIWN010000042.1"/>
</dbReference>
<feature type="compositionally biased region" description="Acidic residues" evidence="1">
    <location>
        <begin position="269"/>
        <end position="280"/>
    </location>
</feature>
<dbReference type="EMBL" id="JAAIWN010000042">
    <property type="protein sequence ID" value="NEY82697.1"/>
    <property type="molecule type" value="Genomic_DNA"/>
</dbReference>
<keyword evidence="2" id="KW-0812">Transmembrane</keyword>